<proteinExistence type="predicted"/>
<dbReference type="InterPro" id="IPR013766">
    <property type="entry name" value="Thioredoxin_domain"/>
</dbReference>
<comment type="caution">
    <text evidence="3">The sequence shown here is derived from an EMBL/GenBank/DDBJ whole genome shotgun (WGS) entry which is preliminary data.</text>
</comment>
<evidence type="ECO:0000256" key="1">
    <source>
        <dbReference type="ARBA" id="ARBA00023157"/>
    </source>
</evidence>
<dbReference type="PROSITE" id="PS00194">
    <property type="entry name" value="THIOREDOXIN_1"/>
    <property type="match status" value="1"/>
</dbReference>
<dbReference type="SUPFAM" id="SSF52833">
    <property type="entry name" value="Thioredoxin-like"/>
    <property type="match status" value="1"/>
</dbReference>
<dbReference type="InterPro" id="IPR050553">
    <property type="entry name" value="Thioredoxin_ResA/DsbE_sf"/>
</dbReference>
<evidence type="ECO:0000313" key="3">
    <source>
        <dbReference type="EMBL" id="MBD8033986.1"/>
    </source>
</evidence>
<dbReference type="RefSeq" id="WP_191704494.1">
    <property type="nucleotide sequence ID" value="NZ_JACSPW010000012.1"/>
</dbReference>
<sequence>MKKATQLTLVIVLIIALSYSIVSNVTSSHAEAKIDHIKLLTTTGQQVTIPSEGSYILNFWATYCPPCEREMPAFEAAYATLQAQNIELYAVNVEEPTKLVNRYLAQFNLSFPILLDRNGELKEAYEILTLPTTLFVKDGKVVHTVKGELTEQQLLTLTKNFLY</sequence>
<keyword evidence="1" id="KW-1015">Disulfide bond</keyword>
<protein>
    <submittedName>
        <fullName evidence="3">Redoxin domain-containing protein</fullName>
    </submittedName>
</protein>
<dbReference type="PROSITE" id="PS51352">
    <property type="entry name" value="THIOREDOXIN_2"/>
    <property type="match status" value="1"/>
</dbReference>
<dbReference type="InterPro" id="IPR017937">
    <property type="entry name" value="Thioredoxin_CS"/>
</dbReference>
<evidence type="ECO:0000313" key="4">
    <source>
        <dbReference type="Proteomes" id="UP000600565"/>
    </source>
</evidence>
<evidence type="ECO:0000259" key="2">
    <source>
        <dbReference type="PROSITE" id="PS51352"/>
    </source>
</evidence>
<feature type="domain" description="Thioredoxin" evidence="2">
    <location>
        <begin position="28"/>
        <end position="163"/>
    </location>
</feature>
<organism evidence="3 4">
    <name type="scientific">Solibacillus merdavium</name>
    <dbReference type="NCBI Taxonomy" id="2762218"/>
    <lineage>
        <taxon>Bacteria</taxon>
        <taxon>Bacillati</taxon>
        <taxon>Bacillota</taxon>
        <taxon>Bacilli</taxon>
        <taxon>Bacillales</taxon>
        <taxon>Caryophanaceae</taxon>
        <taxon>Solibacillus</taxon>
    </lineage>
</organism>
<dbReference type="Proteomes" id="UP000600565">
    <property type="component" value="Unassembled WGS sequence"/>
</dbReference>
<reference evidence="3 4" key="1">
    <citation type="submission" date="2020-08" db="EMBL/GenBank/DDBJ databases">
        <title>A Genomic Blueprint of the Chicken Gut Microbiome.</title>
        <authorList>
            <person name="Gilroy R."/>
            <person name="Ravi A."/>
            <person name="Getino M."/>
            <person name="Pursley I."/>
            <person name="Horton D.L."/>
            <person name="Alikhan N.-F."/>
            <person name="Baker D."/>
            <person name="Gharbi K."/>
            <person name="Hall N."/>
            <person name="Watson M."/>
            <person name="Adriaenssens E.M."/>
            <person name="Foster-Nyarko E."/>
            <person name="Jarju S."/>
            <person name="Secka A."/>
            <person name="Antonio M."/>
            <person name="Oren A."/>
            <person name="Chaudhuri R."/>
            <person name="La Ragione R.M."/>
            <person name="Hildebrand F."/>
            <person name="Pallen M.J."/>
        </authorList>
    </citation>
    <scope>NUCLEOTIDE SEQUENCE [LARGE SCALE GENOMIC DNA]</scope>
    <source>
        <strain evidence="3 4">Sa1YVA6</strain>
    </source>
</reference>
<dbReference type="Pfam" id="PF00578">
    <property type="entry name" value="AhpC-TSA"/>
    <property type="match status" value="1"/>
</dbReference>
<dbReference type="PANTHER" id="PTHR42852">
    <property type="entry name" value="THIOL:DISULFIDE INTERCHANGE PROTEIN DSBE"/>
    <property type="match status" value="1"/>
</dbReference>
<dbReference type="InterPro" id="IPR000866">
    <property type="entry name" value="AhpC/TSA"/>
</dbReference>
<keyword evidence="4" id="KW-1185">Reference proteome</keyword>
<dbReference type="EMBL" id="JACSPW010000012">
    <property type="protein sequence ID" value="MBD8033986.1"/>
    <property type="molecule type" value="Genomic_DNA"/>
</dbReference>
<name>A0ABR8XPY2_9BACL</name>
<accession>A0ABR8XPY2</accession>
<dbReference type="Gene3D" id="3.40.30.10">
    <property type="entry name" value="Glutaredoxin"/>
    <property type="match status" value="1"/>
</dbReference>
<dbReference type="CDD" id="cd02966">
    <property type="entry name" value="TlpA_like_family"/>
    <property type="match status" value="1"/>
</dbReference>
<dbReference type="PANTHER" id="PTHR42852:SF13">
    <property type="entry name" value="PROTEIN DIPZ"/>
    <property type="match status" value="1"/>
</dbReference>
<gene>
    <name evidence="3" type="ORF">H9632_13020</name>
</gene>
<dbReference type="InterPro" id="IPR036249">
    <property type="entry name" value="Thioredoxin-like_sf"/>
</dbReference>